<feature type="compositionally biased region" description="Basic and acidic residues" evidence="1">
    <location>
        <begin position="1"/>
        <end position="34"/>
    </location>
</feature>
<evidence type="ECO:0000256" key="1">
    <source>
        <dbReference type="SAM" id="MobiDB-lite"/>
    </source>
</evidence>
<dbReference type="AlphaFoldDB" id="A0A0J8BD77"/>
<gene>
    <name evidence="2" type="ORF">BVRB_2g046280</name>
</gene>
<name>A0A0J8BD77_BETVV</name>
<organism evidence="2 3">
    <name type="scientific">Beta vulgaris subsp. vulgaris</name>
    <name type="common">Beet</name>
    <dbReference type="NCBI Taxonomy" id="3555"/>
    <lineage>
        <taxon>Eukaryota</taxon>
        <taxon>Viridiplantae</taxon>
        <taxon>Streptophyta</taxon>
        <taxon>Embryophyta</taxon>
        <taxon>Tracheophyta</taxon>
        <taxon>Spermatophyta</taxon>
        <taxon>Magnoliopsida</taxon>
        <taxon>eudicotyledons</taxon>
        <taxon>Gunneridae</taxon>
        <taxon>Pentapetalae</taxon>
        <taxon>Caryophyllales</taxon>
        <taxon>Chenopodiaceae</taxon>
        <taxon>Betoideae</taxon>
        <taxon>Beta</taxon>
    </lineage>
</organism>
<dbReference type="OMA" id="MCESNKF"/>
<dbReference type="OrthoDB" id="1825459at2759"/>
<protein>
    <submittedName>
        <fullName evidence="2">Uncharacterized protein</fullName>
    </submittedName>
</protein>
<evidence type="ECO:0000313" key="2">
    <source>
        <dbReference type="EMBL" id="KMS99299.1"/>
    </source>
</evidence>
<dbReference type="EMBL" id="KQ090223">
    <property type="protein sequence ID" value="KMS99299.1"/>
    <property type="molecule type" value="Genomic_DNA"/>
</dbReference>
<dbReference type="Gramene" id="KMS99299">
    <property type="protein sequence ID" value="KMS99299"/>
    <property type="gene ID" value="BVRB_2g046280"/>
</dbReference>
<reference evidence="2 3" key="1">
    <citation type="journal article" date="2014" name="Nature">
        <title>The genome of the recently domesticated crop plant sugar beet (Beta vulgaris).</title>
        <authorList>
            <person name="Dohm J.C."/>
            <person name="Minoche A.E."/>
            <person name="Holtgrawe D."/>
            <person name="Capella-Gutierrez S."/>
            <person name="Zakrzewski F."/>
            <person name="Tafer H."/>
            <person name="Rupp O."/>
            <person name="Sorensen T.R."/>
            <person name="Stracke R."/>
            <person name="Reinhardt R."/>
            <person name="Goesmann A."/>
            <person name="Kraft T."/>
            <person name="Schulz B."/>
            <person name="Stadler P.F."/>
            <person name="Schmidt T."/>
            <person name="Gabaldon T."/>
            <person name="Lehrach H."/>
            <person name="Weisshaar B."/>
            <person name="Himmelbauer H."/>
        </authorList>
    </citation>
    <scope>NUCLEOTIDE SEQUENCE [LARGE SCALE GENOMIC DNA]</scope>
    <source>
        <tissue evidence="2">Taproot</tissue>
    </source>
</reference>
<proteinExistence type="predicted"/>
<feature type="region of interest" description="Disordered" evidence="1">
    <location>
        <begin position="1"/>
        <end position="77"/>
    </location>
</feature>
<dbReference type="Proteomes" id="UP000035740">
    <property type="component" value="Unassembled WGS sequence"/>
</dbReference>
<accession>A0A0J8BD77</accession>
<sequence>MCESNKFKAELKSKREKDNDSDSSKRNKIFESRDYTASGEDVEGFVEVEEGRPTGQQGAKKKLAVQRNGKSIQSDHSEAISVAKNIEESRAQSMSRMADLKEHELENQLLCADVTKMAPLQRKIHEKKLQAFAEKYGWTFNE</sequence>
<evidence type="ECO:0000313" key="3">
    <source>
        <dbReference type="Proteomes" id="UP000035740"/>
    </source>
</evidence>
<keyword evidence="3" id="KW-1185">Reference proteome</keyword>